<feature type="transmembrane region" description="Helical" evidence="1">
    <location>
        <begin position="277"/>
        <end position="297"/>
    </location>
</feature>
<protein>
    <submittedName>
        <fullName evidence="2">Predicted integrated membrane protein</fullName>
    </submittedName>
</protein>
<evidence type="ECO:0000313" key="3">
    <source>
        <dbReference type="Proteomes" id="UP000002522"/>
    </source>
</evidence>
<dbReference type="Pfam" id="PF07667">
    <property type="entry name" value="DUF1600"/>
    <property type="match status" value="1"/>
</dbReference>
<keyword evidence="1" id="KW-0812">Transmembrane</keyword>
<evidence type="ECO:0000313" key="2">
    <source>
        <dbReference type="EMBL" id="BAC44486.1"/>
    </source>
</evidence>
<keyword evidence="1" id="KW-1133">Transmembrane helix</keyword>
<feature type="transmembrane region" description="Helical" evidence="1">
    <location>
        <begin position="150"/>
        <end position="170"/>
    </location>
</feature>
<sequence length="443" mass="51934">MIKNKNLIFKNSIFRSSNLSSELKDFFISIFNKKHPDNYLKSEFIKNTFVSSSLFLITILLIVTGFFGYYGNSGNYVINDRLNLVGNSADQMPPIGESNPVTNWANLGMIPANLRVIRAVFDLAIVWTLFFYLYSIKIGFIYIKRKAKPFYCLFPFLNLIPIFSLTFIIVNCSKNIDLLIIKYQVNKFFSSEDFLLRQFRIGSKKRLLLLLEWIIYLPLIPILFISDYSDSQLNNWGNNFWFYTVSFFTLQGNMLVFLFVTLILFFPGWQIFKNNLFQIMATTYITIVTTVWCLILLPNFILTNTFPISIYGKISTIWIHIVTPWTFIWLSIYLMKTTYKFQCHRNIFKTAALVIVYPLMYALYLIILPFNTGVSVYSWVTNLNPNLAIFTNYLDSGSDINFGNPIYSVFFVLQEIIFVIIGLTYIVFNYKWVDRNNRKMNFN</sequence>
<dbReference type="eggNOG" id="ENOG502ZTW3">
    <property type="taxonomic scope" value="Bacteria"/>
</dbReference>
<dbReference type="RefSeq" id="WP_011077516.1">
    <property type="nucleotide sequence ID" value="NC_004432.1"/>
</dbReference>
<dbReference type="HOGENOM" id="CLU_617939_0_0_14"/>
<feature type="transmembrane region" description="Helical" evidence="1">
    <location>
        <begin position="240"/>
        <end position="265"/>
    </location>
</feature>
<dbReference type="EMBL" id="BA000026">
    <property type="protein sequence ID" value="BAC44486.1"/>
    <property type="molecule type" value="Genomic_DNA"/>
</dbReference>
<feature type="transmembrane region" description="Helical" evidence="1">
    <location>
        <begin position="406"/>
        <end position="430"/>
    </location>
</feature>
<reference evidence="2 3" key="1">
    <citation type="journal article" date="2002" name="Nucleic Acids Res.">
        <title>The complete genomic sequence of Mycoplasma penetrans, an intracellular bacterial pathogen in humans.</title>
        <authorList>
            <person name="Sasaki Y."/>
            <person name="Ishikawa J."/>
            <person name="Yamashita A."/>
            <person name="Oshima K."/>
            <person name="Kenri T."/>
            <person name="Furuya K."/>
            <person name="Yoshino C."/>
            <person name="Horino A."/>
            <person name="Shiba T."/>
            <person name="Sasaki T."/>
            <person name="Hattori M."/>
        </authorList>
    </citation>
    <scope>NUCLEOTIDE SEQUENCE [LARGE SCALE GENOMIC DNA]</scope>
    <source>
        <strain evidence="2 3">HF-2</strain>
    </source>
</reference>
<dbReference type="Proteomes" id="UP000002522">
    <property type="component" value="Chromosome"/>
</dbReference>
<dbReference type="InterPro" id="IPR011631">
    <property type="entry name" value="DUF1600"/>
</dbReference>
<proteinExistence type="predicted"/>
<feature type="transmembrane region" description="Helical" evidence="1">
    <location>
        <begin position="317"/>
        <end position="335"/>
    </location>
</feature>
<dbReference type="AlphaFoldDB" id="Q8EV74"/>
<feature type="transmembrane region" description="Helical" evidence="1">
    <location>
        <begin position="207"/>
        <end position="228"/>
    </location>
</feature>
<feature type="transmembrane region" description="Helical" evidence="1">
    <location>
        <begin position="347"/>
        <end position="367"/>
    </location>
</feature>
<keyword evidence="1" id="KW-0472">Membrane</keyword>
<feature type="transmembrane region" description="Helical" evidence="1">
    <location>
        <begin position="49"/>
        <end position="70"/>
    </location>
</feature>
<accession>Q8EV74</accession>
<evidence type="ECO:0000256" key="1">
    <source>
        <dbReference type="SAM" id="Phobius"/>
    </source>
</evidence>
<gene>
    <name evidence="2" type="ordered locus">MYPE6940</name>
</gene>
<name>Q8EV74_MALP2</name>
<dbReference type="InParanoid" id="Q8EV74"/>
<feature type="transmembrane region" description="Helical" evidence="1">
    <location>
        <begin position="124"/>
        <end position="143"/>
    </location>
</feature>
<dbReference type="KEGG" id="mpe:MYPE6940"/>
<dbReference type="STRING" id="272633.gene:10731815"/>
<organism evidence="2 3">
    <name type="scientific">Malacoplasma penetrans (strain HF-2)</name>
    <name type="common">Mycoplasma penetrans</name>
    <dbReference type="NCBI Taxonomy" id="272633"/>
    <lineage>
        <taxon>Bacteria</taxon>
        <taxon>Bacillati</taxon>
        <taxon>Mycoplasmatota</taxon>
        <taxon>Mycoplasmoidales</taxon>
        <taxon>Mycoplasmoidaceae</taxon>
        <taxon>Malacoplasma</taxon>
    </lineage>
</organism>
<keyword evidence="3" id="KW-1185">Reference proteome</keyword>